<evidence type="ECO:0000313" key="2">
    <source>
        <dbReference type="EMBL" id="BAD52511.1"/>
    </source>
</evidence>
<dbReference type="AlphaFoldDB" id="Q5ZE80"/>
<dbReference type="Proteomes" id="UP000817658">
    <property type="component" value="Chromosome 1"/>
</dbReference>
<evidence type="ECO:0000256" key="1">
    <source>
        <dbReference type="SAM" id="MobiDB-lite"/>
    </source>
</evidence>
<feature type="region of interest" description="Disordered" evidence="1">
    <location>
        <begin position="1"/>
        <end position="24"/>
    </location>
</feature>
<sequence length="176" mass="18728">MGSDVGPSTARLNGSCRHGPRAGVPCRSWAGYSAAVLGPARLGPAHLARYTSRLQSSSPQRPKPPPPSPRYRQRRLPSLRPSSSGGRAACRPSPRDRQRRLPSAVPPPPASVAASHQRRPVGVPQAPARDHQSSPLPELARHRRSGPQALAGARPSSSPTEPLHTSIKLFVQSLLS</sequence>
<dbReference type="EMBL" id="AP002747">
    <property type="protein sequence ID" value="BAD52511.1"/>
    <property type="molecule type" value="Genomic_DNA"/>
</dbReference>
<organism evidence="2">
    <name type="scientific">Oryza sativa subsp. japonica</name>
    <name type="common">Rice</name>
    <dbReference type="NCBI Taxonomy" id="39947"/>
    <lineage>
        <taxon>Eukaryota</taxon>
        <taxon>Viridiplantae</taxon>
        <taxon>Streptophyta</taxon>
        <taxon>Embryophyta</taxon>
        <taxon>Tracheophyta</taxon>
        <taxon>Spermatophyta</taxon>
        <taxon>Magnoliopsida</taxon>
        <taxon>Liliopsida</taxon>
        <taxon>Poales</taxon>
        <taxon>Poaceae</taxon>
        <taxon>BOP clade</taxon>
        <taxon>Oryzoideae</taxon>
        <taxon>Oryzeae</taxon>
        <taxon>Oryzinae</taxon>
        <taxon>Oryza</taxon>
        <taxon>Oryza sativa</taxon>
    </lineage>
</organism>
<gene>
    <name evidence="2" type="primary">P0698G03.22</name>
</gene>
<reference evidence="2" key="1">
    <citation type="journal article" date="2002" name="Nature">
        <title>The genome sequence and structure of rice chromosome 1.</title>
        <authorList>
            <person name="Sasaki T."/>
            <person name="Matsumoto T."/>
            <person name="Yamamoto K."/>
            <person name="Sakata K."/>
            <person name="Baba T."/>
            <person name="Katayose Y."/>
            <person name="Wu J."/>
            <person name="Niimura Y."/>
            <person name="Cheng Z."/>
            <person name="Nagamura Y."/>
            <person name="Antonio B.A."/>
            <person name="Kanamori H."/>
            <person name="Hosokawa S."/>
            <person name="Masukawa M."/>
            <person name="Arikawa K."/>
            <person name="Chiden Y."/>
            <person name="Hayashi M."/>
            <person name="Okamoto M."/>
            <person name="Ando T."/>
            <person name="Aoki H."/>
            <person name="Arita K."/>
            <person name="Hamada M."/>
            <person name="Harada C."/>
            <person name="Hijishita S."/>
            <person name="Honda M."/>
            <person name="Ichikawa Y."/>
            <person name="Idonuma A."/>
            <person name="Iijima M."/>
            <person name="Ikeda M."/>
            <person name="Ikeno M."/>
            <person name="Itoh S."/>
            <person name="Itoh T."/>
            <person name="Itoh Y."/>
            <person name="Itoh Y."/>
            <person name="Iwabuchi A."/>
            <person name="Kamiya K."/>
            <person name="Karasawa W."/>
            <person name="Katagiri S."/>
            <person name="Kikuta A."/>
            <person name="Kobayashi N."/>
            <person name="Kono I."/>
            <person name="Machita K."/>
            <person name="Maehara T."/>
            <person name="Mizuno H."/>
            <person name="Mizubayashi T."/>
            <person name="Mukai Y."/>
            <person name="Nagasaki H."/>
            <person name="Nakashima M."/>
            <person name="Nakama Y."/>
            <person name="Nakamichi Y."/>
            <person name="Nakamura M."/>
            <person name="Namiki N."/>
            <person name="Negishi M."/>
            <person name="Ohta I."/>
            <person name="Ono N."/>
            <person name="Saji S."/>
            <person name="Sakai K."/>
            <person name="Shibata M."/>
            <person name="Shimokawa T."/>
            <person name="Shomura A."/>
            <person name="Song J."/>
            <person name="Takazaki Y."/>
            <person name="Terasawa K."/>
            <person name="Tsuji K."/>
            <person name="Waki K."/>
            <person name="Yamagata H."/>
            <person name="Yamane H."/>
            <person name="Yoshiki S."/>
            <person name="Yoshihara R."/>
            <person name="Yukawa K."/>
            <person name="Zhong H."/>
            <person name="Iwama H."/>
            <person name="Endo T."/>
            <person name="Ito H."/>
            <person name="Hahn J.H."/>
            <person name="Kim H.I."/>
            <person name="Eun M.Y."/>
            <person name="Yano M."/>
            <person name="Jiang J."/>
            <person name="Gojobori T."/>
        </authorList>
    </citation>
    <scope>NUCLEOTIDE SEQUENCE [LARGE SCALE GENOMIC DNA]</scope>
</reference>
<feature type="region of interest" description="Disordered" evidence="1">
    <location>
        <begin position="47"/>
        <end position="166"/>
    </location>
</feature>
<name>Q5ZE80_ORYSJ</name>
<proteinExistence type="predicted"/>
<accession>Q5ZE80</accession>
<protein>
    <submittedName>
        <fullName evidence="2">Uncharacterized protein</fullName>
    </submittedName>
</protein>